<comment type="caution">
    <text evidence="2">The sequence shown here is derived from an EMBL/GenBank/DDBJ whole genome shotgun (WGS) entry which is preliminary data.</text>
</comment>
<feature type="compositionally biased region" description="Basic and acidic residues" evidence="1">
    <location>
        <begin position="222"/>
        <end position="231"/>
    </location>
</feature>
<reference evidence="2" key="1">
    <citation type="submission" date="2021-07" db="EMBL/GenBank/DDBJ databases">
        <authorList>
            <person name="Durling M."/>
        </authorList>
    </citation>
    <scope>NUCLEOTIDE SEQUENCE</scope>
</reference>
<gene>
    <name evidence="2" type="ORF">HYALB_00005359</name>
</gene>
<feature type="region of interest" description="Disordered" evidence="1">
    <location>
        <begin position="177"/>
        <end position="515"/>
    </location>
</feature>
<dbReference type="AlphaFoldDB" id="A0A9N9LC74"/>
<feature type="compositionally biased region" description="Polar residues" evidence="1">
    <location>
        <begin position="1"/>
        <end position="10"/>
    </location>
</feature>
<dbReference type="OrthoDB" id="428854at2759"/>
<feature type="compositionally biased region" description="Low complexity" evidence="1">
    <location>
        <begin position="274"/>
        <end position="289"/>
    </location>
</feature>
<sequence length="557" mass="59324">MSAAFHSSNPFRRKAPSIISAYPENPSLPSPAQITYQEADPPPRSPIVQTIDHPKKITKKVRVQSPPPSSPSAPNSASTIGENSFPNSYAPSNIPQTRQVQQDGEDPFGSVTSDTSEDEAVGNTRQAPPNPFSRTLETMGQSTRGGQGQVTPSVTNPGRASLDVDAFKRLLMTGSARLDFQIPSPLNPAQAARLGDGGSGSTDTSSISRQSIFEAPPGAHPESSRTSHELSELEDDAQDLTSGNHSSAMGKKAPPPPSSKHGRLLRLELRDDPPSSNFSSPTTPSSTFFQPNLLPIRQPPLQTDLNKPLPPSPTRASHDSDRESIFDKESAGKTPEPPSSSVSIRRKTPPAPPIARRRSLLASDSKLGRSNSARLPSKVDEEERATFESTENGRPRSGSGRVPPPPPSRRPASIRASSHPLSLSPSASTMSLPAPVPAPIPPPTRGTSTRKTSSGRPPSVRSLEPQPNSKRASVVPPPPPPRAGRIHAEAQTTGNPRIVSGEKSRPSIESHESTLSYQAHIGPNEDKAGGHDIIADLTALQREIDALRTQSEKDKIT</sequence>
<dbReference type="Proteomes" id="UP000701801">
    <property type="component" value="Unassembled WGS sequence"/>
</dbReference>
<name>A0A9N9LC74_9HELO</name>
<accession>A0A9N9LC74</accession>
<evidence type="ECO:0000313" key="2">
    <source>
        <dbReference type="EMBL" id="CAG8972590.1"/>
    </source>
</evidence>
<keyword evidence="3" id="KW-1185">Reference proteome</keyword>
<feature type="compositionally biased region" description="Pro residues" evidence="1">
    <location>
        <begin position="434"/>
        <end position="444"/>
    </location>
</feature>
<feature type="compositionally biased region" description="Polar residues" evidence="1">
    <location>
        <begin position="123"/>
        <end position="142"/>
    </location>
</feature>
<organism evidence="2 3">
    <name type="scientific">Hymenoscyphus albidus</name>
    <dbReference type="NCBI Taxonomy" id="595503"/>
    <lineage>
        <taxon>Eukaryota</taxon>
        <taxon>Fungi</taxon>
        <taxon>Dikarya</taxon>
        <taxon>Ascomycota</taxon>
        <taxon>Pezizomycotina</taxon>
        <taxon>Leotiomycetes</taxon>
        <taxon>Helotiales</taxon>
        <taxon>Helotiaceae</taxon>
        <taxon>Hymenoscyphus</taxon>
    </lineage>
</organism>
<feature type="compositionally biased region" description="Basic and acidic residues" evidence="1">
    <location>
        <begin position="500"/>
        <end position="512"/>
    </location>
</feature>
<feature type="compositionally biased region" description="Low complexity" evidence="1">
    <location>
        <begin position="445"/>
        <end position="459"/>
    </location>
</feature>
<feature type="region of interest" description="Disordered" evidence="1">
    <location>
        <begin position="1"/>
        <end position="161"/>
    </location>
</feature>
<feature type="compositionally biased region" description="Polar residues" evidence="1">
    <location>
        <begin position="149"/>
        <end position="158"/>
    </location>
</feature>
<feature type="compositionally biased region" description="Polar residues" evidence="1">
    <location>
        <begin position="79"/>
        <end position="102"/>
    </location>
</feature>
<evidence type="ECO:0000313" key="3">
    <source>
        <dbReference type="Proteomes" id="UP000701801"/>
    </source>
</evidence>
<feature type="compositionally biased region" description="Basic and acidic residues" evidence="1">
    <location>
        <begin position="377"/>
        <end position="394"/>
    </location>
</feature>
<feature type="compositionally biased region" description="Basic and acidic residues" evidence="1">
    <location>
        <begin position="316"/>
        <end position="331"/>
    </location>
</feature>
<proteinExistence type="predicted"/>
<protein>
    <submittedName>
        <fullName evidence="2">Uncharacterized protein</fullName>
    </submittedName>
</protein>
<evidence type="ECO:0000256" key="1">
    <source>
        <dbReference type="SAM" id="MobiDB-lite"/>
    </source>
</evidence>
<dbReference type="EMBL" id="CAJVRM010000049">
    <property type="protein sequence ID" value="CAG8972590.1"/>
    <property type="molecule type" value="Genomic_DNA"/>
</dbReference>
<feature type="compositionally biased region" description="Low complexity" evidence="1">
    <location>
        <begin position="410"/>
        <end position="428"/>
    </location>
</feature>